<reference evidence="2" key="1">
    <citation type="journal article" date="2023" name="Front. Plant Sci.">
        <title>Chromosomal-level genome assembly of Melastoma candidum provides insights into trichome evolution.</title>
        <authorList>
            <person name="Zhong Y."/>
            <person name="Wu W."/>
            <person name="Sun C."/>
            <person name="Zou P."/>
            <person name="Liu Y."/>
            <person name="Dai S."/>
            <person name="Zhou R."/>
        </authorList>
    </citation>
    <scope>NUCLEOTIDE SEQUENCE [LARGE SCALE GENOMIC DNA]</scope>
</reference>
<dbReference type="Proteomes" id="UP001057402">
    <property type="component" value="Chromosome 4"/>
</dbReference>
<organism evidence="1 2">
    <name type="scientific">Melastoma candidum</name>
    <dbReference type="NCBI Taxonomy" id="119954"/>
    <lineage>
        <taxon>Eukaryota</taxon>
        <taxon>Viridiplantae</taxon>
        <taxon>Streptophyta</taxon>
        <taxon>Embryophyta</taxon>
        <taxon>Tracheophyta</taxon>
        <taxon>Spermatophyta</taxon>
        <taxon>Magnoliopsida</taxon>
        <taxon>eudicotyledons</taxon>
        <taxon>Gunneridae</taxon>
        <taxon>Pentapetalae</taxon>
        <taxon>rosids</taxon>
        <taxon>malvids</taxon>
        <taxon>Myrtales</taxon>
        <taxon>Melastomataceae</taxon>
        <taxon>Melastomatoideae</taxon>
        <taxon>Melastomateae</taxon>
        <taxon>Melastoma</taxon>
    </lineage>
</organism>
<keyword evidence="2" id="KW-1185">Reference proteome</keyword>
<dbReference type="EMBL" id="CM042883">
    <property type="protein sequence ID" value="KAI4374934.1"/>
    <property type="molecule type" value="Genomic_DNA"/>
</dbReference>
<sequence>MPPAWSHGGKCSKIRHIVRLRQMLLRWRDKASSPVDVPPGHVAVRVGPKRRRFVVRADHLNHPSFRGLLKQAEEEFGFDVHGLITIPCDVAQFEETIQYIARSESDPCLGQHQHQRYHHAWLTGGWCGEGEGRPLLQGLAG</sequence>
<name>A0ACB9R7R7_9MYRT</name>
<comment type="caution">
    <text evidence="1">The sequence shown here is derived from an EMBL/GenBank/DDBJ whole genome shotgun (WGS) entry which is preliminary data.</text>
</comment>
<evidence type="ECO:0000313" key="2">
    <source>
        <dbReference type="Proteomes" id="UP001057402"/>
    </source>
</evidence>
<proteinExistence type="predicted"/>
<protein>
    <submittedName>
        <fullName evidence="1">Uncharacterized protein</fullName>
    </submittedName>
</protein>
<evidence type="ECO:0000313" key="1">
    <source>
        <dbReference type="EMBL" id="KAI4374934.1"/>
    </source>
</evidence>
<accession>A0ACB9R7R7</accession>
<gene>
    <name evidence="1" type="ORF">MLD38_012869</name>
</gene>